<dbReference type="PANTHER" id="PTHR35788">
    <property type="entry name" value="EXPORTED PROTEIN-RELATED"/>
    <property type="match status" value="1"/>
</dbReference>
<dbReference type="InterPro" id="IPR052913">
    <property type="entry name" value="Glycopeptide_resist_protein"/>
</dbReference>
<dbReference type="Pfam" id="PF07501">
    <property type="entry name" value="G5"/>
    <property type="match status" value="1"/>
</dbReference>
<dbReference type="InterPro" id="IPR022029">
    <property type="entry name" value="YoaR-like_PG-bd"/>
</dbReference>
<dbReference type="Pfam" id="PF12229">
    <property type="entry name" value="PG_binding_4"/>
    <property type="match status" value="1"/>
</dbReference>
<evidence type="ECO:0000256" key="1">
    <source>
        <dbReference type="ARBA" id="ARBA00022729"/>
    </source>
</evidence>
<feature type="domain" description="G5" evidence="3">
    <location>
        <begin position="379"/>
        <end position="458"/>
    </location>
</feature>
<evidence type="ECO:0000313" key="5">
    <source>
        <dbReference type="Proteomes" id="UP001079657"/>
    </source>
</evidence>
<dbReference type="SMART" id="SM01208">
    <property type="entry name" value="G5"/>
    <property type="match status" value="1"/>
</dbReference>
<dbReference type="RefSeq" id="WP_268048101.1">
    <property type="nucleotide sequence ID" value="NZ_JAPQES010000001.1"/>
</dbReference>
<evidence type="ECO:0000259" key="3">
    <source>
        <dbReference type="PROSITE" id="PS51109"/>
    </source>
</evidence>
<keyword evidence="2" id="KW-0812">Transmembrane</keyword>
<keyword evidence="2" id="KW-1133">Transmembrane helix</keyword>
<keyword evidence="2" id="KW-0472">Membrane</keyword>
<sequence>MSRVKNNNSKKKNTKKIRNFILVAVILAVSVMASYVYFTTQKWNNVIFPNVKVENVDLTGKTKEEAIKLLRDKYGNPALKSKINIKAENRTYTINFSGLNAQYNIIKTVNEAYAYGKDLNIISKYKLISKPDNKQYNLKFSYNEKPINDTIESMKKEINKGPKEPSIKLDNGKFVVIDGNPGAELDGDKLKKDIMAQLDNKSSGDINIDAPIKTINSKTSTEALKAVDTNIATISSNYSTSSWGRSTNIAVATKSIDGTLLMPGETFSFNEVVGERTKARGYQEAPVIINQKVEPGLGGGICQVSTALYNAVLQANLKTTERVHHTFPSHYAAKGLDATVDWGNIDLKFKNTFDYPVYIQAYTKNKTVYFNIYSNKKLKERTYKITTELYSTVEPTIKYIDDPTLLEGKHEVVKNPHTGYRVKVYRDIYENGKFIKKELVSKDYYVAINGITKRGTKKH</sequence>
<protein>
    <submittedName>
        <fullName evidence="4">VanW family protein</fullName>
    </submittedName>
</protein>
<evidence type="ECO:0000256" key="2">
    <source>
        <dbReference type="SAM" id="Phobius"/>
    </source>
</evidence>
<dbReference type="PROSITE" id="PS51109">
    <property type="entry name" value="G5"/>
    <property type="match status" value="1"/>
</dbReference>
<accession>A0ABT4CNE0</accession>
<dbReference type="InterPro" id="IPR011098">
    <property type="entry name" value="G5_dom"/>
</dbReference>
<organism evidence="4 5">
    <name type="scientific">Clostridium ganghwense</name>
    <dbReference type="NCBI Taxonomy" id="312089"/>
    <lineage>
        <taxon>Bacteria</taxon>
        <taxon>Bacillati</taxon>
        <taxon>Bacillota</taxon>
        <taxon>Clostridia</taxon>
        <taxon>Eubacteriales</taxon>
        <taxon>Clostridiaceae</taxon>
        <taxon>Clostridium</taxon>
    </lineage>
</organism>
<proteinExistence type="predicted"/>
<keyword evidence="5" id="KW-1185">Reference proteome</keyword>
<dbReference type="Pfam" id="PF04294">
    <property type="entry name" value="VanW"/>
    <property type="match status" value="1"/>
</dbReference>
<keyword evidence="1" id="KW-0732">Signal</keyword>
<name>A0ABT4CNE0_9CLOT</name>
<dbReference type="Gene3D" id="2.20.230.10">
    <property type="entry name" value="Resuscitation-promoting factor rpfb"/>
    <property type="match status" value="1"/>
</dbReference>
<reference evidence="4" key="1">
    <citation type="submission" date="2022-12" db="EMBL/GenBank/DDBJ databases">
        <authorList>
            <person name="Wang J."/>
        </authorList>
    </citation>
    <scope>NUCLEOTIDE SEQUENCE</scope>
    <source>
        <strain evidence="4">HY-42-06</strain>
    </source>
</reference>
<dbReference type="InterPro" id="IPR007391">
    <property type="entry name" value="Vancomycin_resist_VanW"/>
</dbReference>
<comment type="caution">
    <text evidence="4">The sequence shown here is derived from an EMBL/GenBank/DDBJ whole genome shotgun (WGS) entry which is preliminary data.</text>
</comment>
<evidence type="ECO:0000313" key="4">
    <source>
        <dbReference type="EMBL" id="MCY6369731.1"/>
    </source>
</evidence>
<dbReference type="PANTHER" id="PTHR35788:SF1">
    <property type="entry name" value="EXPORTED PROTEIN"/>
    <property type="match status" value="1"/>
</dbReference>
<feature type="transmembrane region" description="Helical" evidence="2">
    <location>
        <begin position="20"/>
        <end position="38"/>
    </location>
</feature>
<gene>
    <name evidence="4" type="ORF">OXH55_03695</name>
</gene>
<dbReference type="EMBL" id="JAPQES010000001">
    <property type="protein sequence ID" value="MCY6369731.1"/>
    <property type="molecule type" value="Genomic_DNA"/>
</dbReference>
<dbReference type="Proteomes" id="UP001079657">
    <property type="component" value="Unassembled WGS sequence"/>
</dbReference>